<proteinExistence type="predicted"/>
<evidence type="ECO:0000313" key="3">
    <source>
        <dbReference type="EMBL" id="ACB84450.1"/>
    </source>
</evidence>
<dbReference type="OrthoDB" id="9768323at2"/>
<dbReference type="PANTHER" id="PTHR11365:SF10">
    <property type="entry name" value="HYDANTOINASE_OXOPROLINASE"/>
    <property type="match status" value="1"/>
</dbReference>
<dbReference type="GO" id="GO:0016787">
    <property type="term" value="F:hydrolase activity"/>
    <property type="evidence" value="ECO:0007669"/>
    <property type="project" value="InterPro"/>
</dbReference>
<protein>
    <submittedName>
        <fullName evidence="3">Hydantoinase/oxoprolinase</fullName>
    </submittedName>
</protein>
<name>B2A884_NATTJ</name>
<evidence type="ECO:0000259" key="2">
    <source>
        <dbReference type="Pfam" id="PF05378"/>
    </source>
</evidence>
<reference evidence="3 4" key="2">
    <citation type="journal article" date="2011" name="J. Bacteriol.">
        <title>Complete genome sequence of the anaerobic, halophilic alkalithermophile Natranaerobius thermophilus JW/NM-WN-LF.</title>
        <authorList>
            <person name="Zhao B."/>
            <person name="Mesbah N.M."/>
            <person name="Dalin E."/>
            <person name="Goodwin L."/>
            <person name="Nolan M."/>
            <person name="Pitluck S."/>
            <person name="Chertkov O."/>
            <person name="Brettin T.S."/>
            <person name="Han J."/>
            <person name="Larimer F.W."/>
            <person name="Land M.L."/>
            <person name="Hauser L."/>
            <person name="Kyrpides N."/>
            <person name="Wiegel J."/>
        </authorList>
    </citation>
    <scope>NUCLEOTIDE SEQUENCE [LARGE SCALE GENOMIC DNA]</scope>
    <source>
        <strain evidence="4">ATCC BAA-1301 / DSM 18059 / JW/NM-WN-LF</strain>
    </source>
</reference>
<dbReference type="InterPro" id="IPR002821">
    <property type="entry name" value="Hydantoinase_A"/>
</dbReference>
<dbReference type="InterPro" id="IPR045079">
    <property type="entry name" value="Oxoprolinase-like"/>
</dbReference>
<dbReference type="Gene3D" id="3.30.420.40">
    <property type="match status" value="1"/>
</dbReference>
<dbReference type="RefSeq" id="WP_012447328.1">
    <property type="nucleotide sequence ID" value="NC_010718.1"/>
</dbReference>
<dbReference type="InParanoid" id="B2A884"/>
<dbReference type="Proteomes" id="UP000001683">
    <property type="component" value="Chromosome"/>
</dbReference>
<dbReference type="STRING" id="457570.Nther_0865"/>
<dbReference type="eggNOG" id="COG0145">
    <property type="taxonomic scope" value="Bacteria"/>
</dbReference>
<gene>
    <name evidence="3" type="ordered locus">Nther_0865</name>
</gene>
<evidence type="ECO:0000313" key="4">
    <source>
        <dbReference type="Proteomes" id="UP000001683"/>
    </source>
</evidence>
<dbReference type="InterPro" id="IPR043129">
    <property type="entry name" value="ATPase_NBD"/>
</dbReference>
<dbReference type="EMBL" id="CP001034">
    <property type="protein sequence ID" value="ACB84450.1"/>
    <property type="molecule type" value="Genomic_DNA"/>
</dbReference>
<sequence length="518" mass="55390">MAYRIGIDVGGTNTDAVIIDEKLNVLSKAKHPTTEDVTTGIFNVIEKVVSDKNVDTNKIEYAMLGTTHCTNAIVERKNLNKVLVIRLGKPATSAVKPLTGWPEDLKSVIGNHQYIVHGGHEFDGRKISELKDDEIREVAREVKGKVSSVAITSVFSPVNGEFEQRAKEILQDELGENINFSLSHEIGSIGLVERENATVLNASVVDVAKKATKAFENALKKFNINAKQYFGQNDGTLMAIEYAIKYPILTIACGPTNSIRGACFLTDQKEGLVVDVGGTTTDIGILNKGFPRQSTISVEIGGVRTNFRMPDLLSLGLGGGTIIQGDAAEFSIGPASVGYQITNKSQVFGGDTLTTTDIAVAGGIANVGDSNNLNDLDSELVSSVYQKMTSMIEVSIDKMKTESTELPVILVGGGSILFPDKLAGASKVYKPNHYEVANAIGAAISQVSGEVERIYNLSDMSREEAVEQAKQKAISEAIKAGAAEETVEIVDVEDVPLAYLPGNATRIKAKAAGDLLIE</sequence>
<dbReference type="PANTHER" id="PTHR11365">
    <property type="entry name" value="5-OXOPROLINASE RELATED"/>
    <property type="match status" value="1"/>
</dbReference>
<dbReference type="Pfam" id="PF01968">
    <property type="entry name" value="Hydantoinase_A"/>
    <property type="match status" value="1"/>
</dbReference>
<feature type="domain" description="Hydantoinase/oxoprolinase N-terminal" evidence="2">
    <location>
        <begin position="4"/>
        <end position="173"/>
    </location>
</feature>
<reference evidence="3 4" key="1">
    <citation type="submission" date="2008-04" db="EMBL/GenBank/DDBJ databases">
        <title>Complete sequence of chromosome of Natranaerobius thermophilus JW/NM-WN-LF.</title>
        <authorList>
            <consortium name="US DOE Joint Genome Institute"/>
            <person name="Copeland A."/>
            <person name="Lucas S."/>
            <person name="Lapidus A."/>
            <person name="Glavina del Rio T."/>
            <person name="Dalin E."/>
            <person name="Tice H."/>
            <person name="Bruce D."/>
            <person name="Goodwin L."/>
            <person name="Pitluck S."/>
            <person name="Chertkov O."/>
            <person name="Brettin T."/>
            <person name="Detter J.C."/>
            <person name="Han C."/>
            <person name="Kuske C.R."/>
            <person name="Schmutz J."/>
            <person name="Larimer F."/>
            <person name="Land M."/>
            <person name="Hauser L."/>
            <person name="Kyrpides N."/>
            <person name="Lykidis A."/>
            <person name="Mesbah N.M."/>
            <person name="Wiegel J."/>
        </authorList>
    </citation>
    <scope>NUCLEOTIDE SEQUENCE [LARGE SCALE GENOMIC DNA]</scope>
    <source>
        <strain evidence="4">ATCC BAA-1301 / DSM 18059 / JW/NM-WN-LF</strain>
    </source>
</reference>
<dbReference type="KEGG" id="nth:Nther_0865"/>
<dbReference type="AlphaFoldDB" id="B2A884"/>
<feature type="domain" description="Hydantoinase A/oxoprolinase" evidence="1">
    <location>
        <begin position="194"/>
        <end position="361"/>
    </location>
</feature>
<keyword evidence="4" id="KW-1185">Reference proteome</keyword>
<organism evidence="3 4">
    <name type="scientific">Natranaerobius thermophilus (strain ATCC BAA-1301 / DSM 18059 / JW/NM-WN-LF)</name>
    <dbReference type="NCBI Taxonomy" id="457570"/>
    <lineage>
        <taxon>Bacteria</taxon>
        <taxon>Bacillati</taxon>
        <taxon>Bacillota</taxon>
        <taxon>Clostridia</taxon>
        <taxon>Natranaerobiales</taxon>
        <taxon>Natranaerobiaceae</taxon>
        <taxon>Natranaerobius</taxon>
    </lineage>
</organism>
<dbReference type="InterPro" id="IPR008040">
    <property type="entry name" value="Hydant_A_N"/>
</dbReference>
<dbReference type="SUPFAM" id="SSF53067">
    <property type="entry name" value="Actin-like ATPase domain"/>
    <property type="match status" value="2"/>
</dbReference>
<dbReference type="HOGENOM" id="CLU_007154_1_1_9"/>
<accession>B2A884</accession>
<evidence type="ECO:0000259" key="1">
    <source>
        <dbReference type="Pfam" id="PF01968"/>
    </source>
</evidence>
<dbReference type="Pfam" id="PF05378">
    <property type="entry name" value="Hydant_A_N"/>
    <property type="match status" value="1"/>
</dbReference>